<sequence>MYSHGLLTFLCLSCMVLFSSSGGRDLVVPWYWYLALAIVDVQGNYLIVKAYQYSSITSVTLLDCWTIPWVIILTWFVLGTRYSPCQFVGVAVCVLGLGLVLLSDAHISGGGDGSKPIIGDALVITGTFSYAFSNVGEVSQNSSSSFNIFPNMLRSIFERKGLESVKWSATMICLFGGFAAATFLFYTVVPFVLQVILG</sequence>
<feature type="signal peptide" evidence="8">
    <location>
        <begin position="1"/>
        <end position="21"/>
    </location>
</feature>
<dbReference type="Pfam" id="PF06027">
    <property type="entry name" value="SLC35F"/>
    <property type="match status" value="1"/>
</dbReference>
<evidence type="ECO:0000256" key="5">
    <source>
        <dbReference type="ARBA" id="ARBA00022989"/>
    </source>
</evidence>
<keyword evidence="5 7" id="KW-1133">Transmembrane helix</keyword>
<evidence type="ECO:0000256" key="4">
    <source>
        <dbReference type="ARBA" id="ARBA00022692"/>
    </source>
</evidence>
<feature type="chain" id="PRO_5035193204" description="Solute carrier family 35 member F1" evidence="8">
    <location>
        <begin position="22"/>
        <end position="198"/>
    </location>
</feature>
<feature type="transmembrane region" description="Helical" evidence="7">
    <location>
        <begin position="169"/>
        <end position="197"/>
    </location>
</feature>
<dbReference type="SUPFAM" id="SSF103481">
    <property type="entry name" value="Multidrug resistance efflux transporter EmrE"/>
    <property type="match status" value="1"/>
</dbReference>
<evidence type="ECO:0000256" key="6">
    <source>
        <dbReference type="ARBA" id="ARBA00023136"/>
    </source>
</evidence>
<keyword evidence="10" id="KW-1185">Reference proteome</keyword>
<accession>A0A8J5HYE7</accession>
<keyword evidence="4 7" id="KW-0812">Transmembrane</keyword>
<comment type="similarity">
    <text evidence="2">Belongs to the SLC35F solute transporter family.</text>
</comment>
<keyword evidence="8" id="KW-0732">Signal</keyword>
<dbReference type="PANTHER" id="PTHR14233:SF18">
    <property type="entry name" value="OS05G0444300 PROTEIN"/>
    <property type="match status" value="1"/>
</dbReference>
<dbReference type="EMBL" id="JACMSC010000005">
    <property type="protein sequence ID" value="KAG6522681.1"/>
    <property type="molecule type" value="Genomic_DNA"/>
</dbReference>
<evidence type="ECO:0000256" key="7">
    <source>
        <dbReference type="SAM" id="Phobius"/>
    </source>
</evidence>
<dbReference type="GO" id="GO:0016020">
    <property type="term" value="C:membrane"/>
    <property type="evidence" value="ECO:0007669"/>
    <property type="project" value="UniProtKB-SubCell"/>
</dbReference>
<dbReference type="InterPro" id="IPR037185">
    <property type="entry name" value="EmrE-like"/>
</dbReference>
<evidence type="ECO:0000256" key="2">
    <source>
        <dbReference type="ARBA" id="ARBA00007863"/>
    </source>
</evidence>
<comment type="caution">
    <text evidence="9">The sequence shown here is derived from an EMBL/GenBank/DDBJ whole genome shotgun (WGS) entry which is preliminary data.</text>
</comment>
<proteinExistence type="inferred from homology"/>
<feature type="transmembrane region" description="Helical" evidence="7">
    <location>
        <begin position="84"/>
        <end position="102"/>
    </location>
</feature>
<evidence type="ECO:0000313" key="10">
    <source>
        <dbReference type="Proteomes" id="UP000734854"/>
    </source>
</evidence>
<keyword evidence="6 7" id="KW-0472">Membrane</keyword>
<evidence type="ECO:0008006" key="11">
    <source>
        <dbReference type="Google" id="ProtNLM"/>
    </source>
</evidence>
<feature type="transmembrane region" description="Helical" evidence="7">
    <location>
        <begin position="60"/>
        <end position="78"/>
    </location>
</feature>
<evidence type="ECO:0000256" key="1">
    <source>
        <dbReference type="ARBA" id="ARBA00004141"/>
    </source>
</evidence>
<evidence type="ECO:0000256" key="3">
    <source>
        <dbReference type="ARBA" id="ARBA00022448"/>
    </source>
</evidence>
<dbReference type="Proteomes" id="UP000734854">
    <property type="component" value="Unassembled WGS sequence"/>
</dbReference>
<reference evidence="9 10" key="1">
    <citation type="submission" date="2020-08" db="EMBL/GenBank/DDBJ databases">
        <title>Plant Genome Project.</title>
        <authorList>
            <person name="Zhang R.-G."/>
        </authorList>
    </citation>
    <scope>NUCLEOTIDE SEQUENCE [LARGE SCALE GENOMIC DNA]</scope>
    <source>
        <tissue evidence="9">Rhizome</tissue>
    </source>
</reference>
<feature type="transmembrane region" description="Helical" evidence="7">
    <location>
        <begin position="31"/>
        <end position="48"/>
    </location>
</feature>
<protein>
    <recommendedName>
        <fullName evidence="11">Solute carrier family 35 member F1</fullName>
    </recommendedName>
</protein>
<organism evidence="9 10">
    <name type="scientific">Zingiber officinale</name>
    <name type="common">Ginger</name>
    <name type="synonym">Amomum zingiber</name>
    <dbReference type="NCBI Taxonomy" id="94328"/>
    <lineage>
        <taxon>Eukaryota</taxon>
        <taxon>Viridiplantae</taxon>
        <taxon>Streptophyta</taxon>
        <taxon>Embryophyta</taxon>
        <taxon>Tracheophyta</taxon>
        <taxon>Spermatophyta</taxon>
        <taxon>Magnoliopsida</taxon>
        <taxon>Liliopsida</taxon>
        <taxon>Zingiberales</taxon>
        <taxon>Zingiberaceae</taxon>
        <taxon>Zingiber</taxon>
    </lineage>
</organism>
<gene>
    <name evidence="9" type="ORF">ZIOFF_019828</name>
</gene>
<dbReference type="InterPro" id="IPR009262">
    <property type="entry name" value="SLC35_F1/F2/F6"/>
</dbReference>
<dbReference type="PANTHER" id="PTHR14233">
    <property type="entry name" value="DUF914-RELATED"/>
    <property type="match status" value="1"/>
</dbReference>
<evidence type="ECO:0000313" key="9">
    <source>
        <dbReference type="EMBL" id="KAG6522681.1"/>
    </source>
</evidence>
<keyword evidence="3" id="KW-0813">Transport</keyword>
<dbReference type="InterPro" id="IPR052221">
    <property type="entry name" value="SLC35F_Transporter"/>
</dbReference>
<dbReference type="GO" id="GO:0022857">
    <property type="term" value="F:transmembrane transporter activity"/>
    <property type="evidence" value="ECO:0007669"/>
    <property type="project" value="InterPro"/>
</dbReference>
<comment type="subcellular location">
    <subcellularLocation>
        <location evidence="1">Membrane</location>
        <topology evidence="1">Multi-pass membrane protein</topology>
    </subcellularLocation>
</comment>
<name>A0A8J5HYE7_ZINOF</name>
<dbReference type="AlphaFoldDB" id="A0A8J5HYE7"/>
<evidence type="ECO:0000256" key="8">
    <source>
        <dbReference type="SAM" id="SignalP"/>
    </source>
</evidence>